<dbReference type="Gene3D" id="3.40.190.10">
    <property type="entry name" value="Periplasmic binding protein-like II"/>
    <property type="match status" value="3"/>
</dbReference>
<dbReference type="SMART" id="SM00079">
    <property type="entry name" value="PBPe"/>
    <property type="match status" value="1"/>
</dbReference>
<protein>
    <recommendedName>
        <fullName evidence="12">Ionotropic glutamate receptor C-terminal domain-containing protein</fullName>
    </recommendedName>
</protein>
<evidence type="ECO:0000256" key="11">
    <source>
        <dbReference type="SAM" id="Phobius"/>
    </source>
</evidence>
<dbReference type="AlphaFoldDB" id="A0AAE1MA77"/>
<proteinExistence type="predicted"/>
<evidence type="ECO:0000256" key="10">
    <source>
        <dbReference type="ARBA" id="ARBA00023303"/>
    </source>
</evidence>
<keyword evidence="3 11" id="KW-0812">Transmembrane</keyword>
<name>A0AAE1MA77_9FABA</name>
<keyword evidence="9" id="KW-1071">Ligand-gated ion channel</keyword>
<comment type="subcellular location">
    <subcellularLocation>
        <location evidence="1">Membrane</location>
        <topology evidence="1">Multi-pass membrane protein</topology>
    </subcellularLocation>
</comment>
<keyword evidence="7" id="KW-0675">Receptor</keyword>
<dbReference type="InterPro" id="IPR001320">
    <property type="entry name" value="Iontro_rcpt_C"/>
</dbReference>
<organism evidence="13 14">
    <name type="scientific">Acacia crassicarpa</name>
    <name type="common">northern wattle</name>
    <dbReference type="NCBI Taxonomy" id="499986"/>
    <lineage>
        <taxon>Eukaryota</taxon>
        <taxon>Viridiplantae</taxon>
        <taxon>Streptophyta</taxon>
        <taxon>Embryophyta</taxon>
        <taxon>Tracheophyta</taxon>
        <taxon>Spermatophyta</taxon>
        <taxon>Magnoliopsida</taxon>
        <taxon>eudicotyledons</taxon>
        <taxon>Gunneridae</taxon>
        <taxon>Pentapetalae</taxon>
        <taxon>rosids</taxon>
        <taxon>fabids</taxon>
        <taxon>Fabales</taxon>
        <taxon>Fabaceae</taxon>
        <taxon>Caesalpinioideae</taxon>
        <taxon>mimosoid clade</taxon>
        <taxon>Acacieae</taxon>
        <taxon>Acacia</taxon>
    </lineage>
</organism>
<evidence type="ECO:0000256" key="8">
    <source>
        <dbReference type="ARBA" id="ARBA00023180"/>
    </source>
</evidence>
<dbReference type="Proteomes" id="UP001293593">
    <property type="component" value="Unassembled WGS sequence"/>
</dbReference>
<dbReference type="InterPro" id="IPR015683">
    <property type="entry name" value="Ionotropic_Glu_rcpt"/>
</dbReference>
<evidence type="ECO:0000259" key="12">
    <source>
        <dbReference type="SMART" id="SM00079"/>
    </source>
</evidence>
<evidence type="ECO:0000256" key="2">
    <source>
        <dbReference type="ARBA" id="ARBA00022448"/>
    </source>
</evidence>
<feature type="transmembrane region" description="Helical" evidence="11">
    <location>
        <begin position="12"/>
        <end position="30"/>
    </location>
</feature>
<accession>A0AAE1MA77</accession>
<evidence type="ECO:0000256" key="7">
    <source>
        <dbReference type="ARBA" id="ARBA00023170"/>
    </source>
</evidence>
<evidence type="ECO:0000256" key="5">
    <source>
        <dbReference type="ARBA" id="ARBA00023065"/>
    </source>
</evidence>
<evidence type="ECO:0000256" key="6">
    <source>
        <dbReference type="ARBA" id="ARBA00023136"/>
    </source>
</evidence>
<comment type="caution">
    <text evidence="13">The sequence shown here is derived from an EMBL/GenBank/DDBJ whole genome shotgun (WGS) entry which is preliminary data.</text>
</comment>
<keyword evidence="14" id="KW-1185">Reference proteome</keyword>
<dbReference type="GO" id="GO:0015276">
    <property type="term" value="F:ligand-gated monoatomic ion channel activity"/>
    <property type="evidence" value="ECO:0007669"/>
    <property type="project" value="InterPro"/>
</dbReference>
<keyword evidence="4 11" id="KW-1133">Transmembrane helix</keyword>
<sequence length="486" mass="54406">MVNSNYHFYGYKYVAMIIFAVLLLIAQFGAGDDGALGGKKFIIGLPKTSGFTQFVDLQLNSSNKSQVLKATGYSIEVFESAISYLKSLGQNISYEYRAFVDEDGNSAGDYNELIYQIYEGKYDAVVGDVAIVANRSNYADFALPYATSNVEMLVRVRKDPRLNVWIFVQPFTWDLWLSIVIFSISIGGIILLMEHATEEESTLENSPSGKQLSKFSILWFPLMQAVLPERESVSKACSRFVLVLWLLLACVLMQSYTASLSSILTVHQLLPTYPSENDVINNPNINIGYSDGSFLRGLFVDDLKIDSRRLKNYSNVKEYKEALDKGSRRGGVDAIFSEVVFFKIFLEQYGSNNYALVRTRHRDAGYGFAFSKGSNLTSYFSRAILNVSEGEEMDRIERKYFGSNYDIKGQDLSSDASSDNNNASASLTAYSFAGLFMVIGVLSLLALLVSQSRVWKKPVKVARTCSQQLLSQGFKRTSSIMRRFSP</sequence>
<evidence type="ECO:0000256" key="3">
    <source>
        <dbReference type="ARBA" id="ARBA00022692"/>
    </source>
</evidence>
<dbReference type="SUPFAM" id="SSF53850">
    <property type="entry name" value="Periplasmic binding protein-like II"/>
    <property type="match status" value="1"/>
</dbReference>
<keyword evidence="2" id="KW-0813">Transport</keyword>
<feature type="transmembrane region" description="Helical" evidence="11">
    <location>
        <begin position="162"/>
        <end position="192"/>
    </location>
</feature>
<dbReference type="Gene3D" id="1.10.287.70">
    <property type="match status" value="1"/>
</dbReference>
<dbReference type="PANTHER" id="PTHR18966">
    <property type="entry name" value="IONOTROPIC GLUTAMATE RECEPTOR"/>
    <property type="match status" value="1"/>
</dbReference>
<keyword evidence="8" id="KW-0325">Glycoprotein</keyword>
<keyword evidence="10" id="KW-0407">Ion channel</keyword>
<gene>
    <name evidence="13" type="ORF">QN277_007197</name>
</gene>
<dbReference type="EMBL" id="JAWXYG010000012">
    <property type="protein sequence ID" value="KAK4257634.1"/>
    <property type="molecule type" value="Genomic_DNA"/>
</dbReference>
<dbReference type="Pfam" id="PF00060">
    <property type="entry name" value="Lig_chan"/>
    <property type="match status" value="1"/>
</dbReference>
<evidence type="ECO:0000256" key="9">
    <source>
        <dbReference type="ARBA" id="ARBA00023286"/>
    </source>
</evidence>
<evidence type="ECO:0000313" key="14">
    <source>
        <dbReference type="Proteomes" id="UP001293593"/>
    </source>
</evidence>
<dbReference type="GO" id="GO:0016020">
    <property type="term" value="C:membrane"/>
    <property type="evidence" value="ECO:0007669"/>
    <property type="project" value="UniProtKB-SubCell"/>
</dbReference>
<keyword evidence="5" id="KW-0406">Ion transport</keyword>
<evidence type="ECO:0000256" key="1">
    <source>
        <dbReference type="ARBA" id="ARBA00004141"/>
    </source>
</evidence>
<evidence type="ECO:0000313" key="13">
    <source>
        <dbReference type="EMBL" id="KAK4257634.1"/>
    </source>
</evidence>
<reference evidence="13" key="1">
    <citation type="submission" date="2023-10" db="EMBL/GenBank/DDBJ databases">
        <title>Chromosome-level genome of the transformable northern wattle, Acacia crassicarpa.</title>
        <authorList>
            <person name="Massaro I."/>
            <person name="Sinha N.R."/>
            <person name="Poethig S."/>
            <person name="Leichty A.R."/>
        </authorList>
    </citation>
    <scope>NUCLEOTIDE SEQUENCE</scope>
    <source>
        <strain evidence="13">Acra3RX</strain>
        <tissue evidence="13">Leaf</tissue>
    </source>
</reference>
<keyword evidence="6 11" id="KW-0472">Membrane</keyword>
<feature type="transmembrane region" description="Helical" evidence="11">
    <location>
        <begin position="240"/>
        <end position="258"/>
    </location>
</feature>
<feature type="domain" description="Ionotropic glutamate receptor C-terminal" evidence="12">
    <location>
        <begin position="40"/>
        <end position="403"/>
    </location>
</feature>
<feature type="transmembrane region" description="Helical" evidence="11">
    <location>
        <begin position="427"/>
        <end position="449"/>
    </location>
</feature>
<evidence type="ECO:0000256" key="4">
    <source>
        <dbReference type="ARBA" id="ARBA00022989"/>
    </source>
</evidence>